<evidence type="ECO:0000313" key="4">
    <source>
        <dbReference type="EMBL" id="EPE31621.1"/>
    </source>
</evidence>
<dbReference type="OMA" id="YREVEVH"/>
<evidence type="ECO:0000256" key="1">
    <source>
        <dbReference type="SAM" id="Coils"/>
    </source>
</evidence>
<evidence type="ECO:0000313" key="5">
    <source>
        <dbReference type="Proteomes" id="UP000016922"/>
    </source>
</evidence>
<feature type="region of interest" description="Disordered" evidence="2">
    <location>
        <begin position="1"/>
        <end position="205"/>
    </location>
</feature>
<evidence type="ECO:0000259" key="3">
    <source>
        <dbReference type="Pfam" id="PF26118"/>
    </source>
</evidence>
<feature type="compositionally biased region" description="Basic residues" evidence="2">
    <location>
        <begin position="417"/>
        <end position="430"/>
    </location>
</feature>
<feature type="region of interest" description="Disordered" evidence="2">
    <location>
        <begin position="411"/>
        <end position="439"/>
    </location>
</feature>
<feature type="compositionally biased region" description="Basic and acidic residues" evidence="2">
    <location>
        <begin position="145"/>
        <end position="187"/>
    </location>
</feature>
<keyword evidence="5" id="KW-1185">Reference proteome</keyword>
<dbReference type="EMBL" id="KE145361">
    <property type="protein sequence ID" value="EPE31621.1"/>
    <property type="molecule type" value="Genomic_DNA"/>
</dbReference>
<feature type="compositionally biased region" description="Basic and acidic residues" evidence="2">
    <location>
        <begin position="115"/>
        <end position="127"/>
    </location>
</feature>
<gene>
    <name evidence="4" type="ORF">GLAREA_12377</name>
</gene>
<feature type="coiled-coil region" evidence="1">
    <location>
        <begin position="480"/>
        <end position="509"/>
    </location>
</feature>
<name>S3DHV7_GLAL2</name>
<keyword evidence="1" id="KW-0175">Coiled coil</keyword>
<dbReference type="Pfam" id="PF26118">
    <property type="entry name" value="DUF8035"/>
    <property type="match status" value="1"/>
</dbReference>
<dbReference type="eggNOG" id="ENOG502S333">
    <property type="taxonomic scope" value="Eukaryota"/>
</dbReference>
<dbReference type="Proteomes" id="UP000016922">
    <property type="component" value="Unassembled WGS sequence"/>
</dbReference>
<feature type="region of interest" description="Disordered" evidence="2">
    <location>
        <begin position="246"/>
        <end position="296"/>
    </location>
</feature>
<dbReference type="KEGG" id="glz:GLAREA_12377"/>
<dbReference type="OrthoDB" id="5428245at2759"/>
<dbReference type="InterPro" id="IPR058348">
    <property type="entry name" value="DUF8035"/>
</dbReference>
<dbReference type="AlphaFoldDB" id="S3DHV7"/>
<feature type="domain" description="DUF8035" evidence="3">
    <location>
        <begin position="290"/>
        <end position="343"/>
    </location>
</feature>
<dbReference type="RefSeq" id="XP_008081350.1">
    <property type="nucleotide sequence ID" value="XM_008083159.1"/>
</dbReference>
<protein>
    <recommendedName>
        <fullName evidence="3">DUF8035 domain-containing protein</fullName>
    </recommendedName>
</protein>
<dbReference type="HOGENOM" id="CLU_023467_0_0_1"/>
<feature type="compositionally biased region" description="Basic and acidic residues" evidence="2">
    <location>
        <begin position="62"/>
        <end position="105"/>
    </location>
</feature>
<sequence>MSQYRSSVDHLAYGPGPERWDSERFNQERDRDRFGRGDGGRYDQRDTKISINRTNERGGPGRPRERSVDEIYERDRRGPRGYEDDFYERRHYHEDEPRLERERPIGRNRGQSITLERERERFDEPPVRRGSNRPAFLRRQSSLDTFDRKPLTRFNDRERLDDYGPPARFEREEYGPPARYERREEMRPPALTPIPLPVRKALGPPPRRYEEREYYEDIKVAEPDFYGDEEFRGYPERVREREIIRRRRRSRSKESRAGRSVRGGGSVRSSSRSSSSSSGSFETVRNEFPKKGKTRMPARLVSKKAIIDLGYPFEEEGDTIIIMKALGRENIDEVIKLSEDYKSEKHSPSGNVVFEESRTTEVITVPSPAPPPPPPVFAAPPVFAPPPPMPAHEHVTEVIKDTRIVDVHRDPSPAYSHRSHSRHSHHHHGSHGSPIIMNAGPREESTFIEKKREVIERSDPMPVGPLALALPNDRRRVPDERSIRAEIKALEAEKEALKAQRRADREIRRADRYRGEGRHSESELVVYDRERYDTYGDEVTMVRTERFVEPEGGVKIQKDKKAPPPALVRAMLKTLT</sequence>
<evidence type="ECO:0000256" key="2">
    <source>
        <dbReference type="SAM" id="MobiDB-lite"/>
    </source>
</evidence>
<reference evidence="4 5" key="1">
    <citation type="journal article" date="2013" name="BMC Genomics">
        <title>Genomics-driven discovery of the pneumocandin biosynthetic gene cluster in the fungus Glarea lozoyensis.</title>
        <authorList>
            <person name="Chen L."/>
            <person name="Yue Q."/>
            <person name="Zhang X."/>
            <person name="Xiang M."/>
            <person name="Wang C."/>
            <person name="Li S."/>
            <person name="Che Y."/>
            <person name="Ortiz-Lopez F.J."/>
            <person name="Bills G.F."/>
            <person name="Liu X."/>
            <person name="An Z."/>
        </authorList>
    </citation>
    <scope>NUCLEOTIDE SEQUENCE [LARGE SCALE GENOMIC DNA]</scope>
    <source>
        <strain evidence="5">ATCC 20868 / MF5171</strain>
    </source>
</reference>
<proteinExistence type="predicted"/>
<accession>S3DHV7</accession>
<feature type="compositionally biased region" description="Basic and acidic residues" evidence="2">
    <location>
        <begin position="18"/>
        <end position="48"/>
    </location>
</feature>
<dbReference type="GeneID" id="19471418"/>
<organism evidence="4 5">
    <name type="scientific">Glarea lozoyensis (strain ATCC 20868 / MF5171)</name>
    <dbReference type="NCBI Taxonomy" id="1116229"/>
    <lineage>
        <taxon>Eukaryota</taxon>
        <taxon>Fungi</taxon>
        <taxon>Dikarya</taxon>
        <taxon>Ascomycota</taxon>
        <taxon>Pezizomycotina</taxon>
        <taxon>Leotiomycetes</taxon>
        <taxon>Helotiales</taxon>
        <taxon>Helotiaceae</taxon>
        <taxon>Glarea</taxon>
    </lineage>
</organism>
<feature type="compositionally biased region" description="Low complexity" evidence="2">
    <location>
        <begin position="267"/>
        <end position="280"/>
    </location>
</feature>